<dbReference type="PANTHER" id="PTHR33662:SF1">
    <property type="entry name" value="INACTIVE UBIQUITIN THIOESTERASE OTULINL"/>
    <property type="match status" value="1"/>
</dbReference>
<accession>A0A9F5ITU1</accession>
<dbReference type="PANTHER" id="PTHR33662">
    <property type="entry name" value="OTU DEUBIQUITINASE WITH LINEAR LINKAGE-SPECIFICITY A-RELATED"/>
    <property type="match status" value="1"/>
</dbReference>
<feature type="signal peptide" evidence="4">
    <location>
        <begin position="1"/>
        <end position="16"/>
    </location>
</feature>
<keyword evidence="5" id="KW-1185">Reference proteome</keyword>
<dbReference type="Proteomes" id="UP000695026">
    <property type="component" value="Unplaced"/>
</dbReference>
<sequence>MTVFATALWFCRQLCACLVHLLKRCSRYLQRIFTSKICDNRSVWGETDLLAFCAKEWKEETEQAKQMRETYKTLFWRYHVKYIRQVSGDKYCLLRAVLFQIFSQGLPLPSWTKATDILKLPEKLLYSQGCNWIQQYSFGPQQYTGSNTLGKLRKCIEALKGQIGSYRGLNLLMPTSCMQIHFAWVEISGIKDQSQRQHLCNAIFTDRSMEHKFYEAIKFIMLYQVIEAYECLASNQECVPSFFSDLFRRDTSLDPLSYMMNHLNSIGDRRGLDQIDLFLLGHSLEIKIIVYRLCKINTEDFLETYTEDYQRDWHEVLLLTEDDRHYHIPVVKI</sequence>
<dbReference type="GeneID" id="107326023"/>
<keyword evidence="4" id="KW-0732">Signal</keyword>
<dbReference type="OrthoDB" id="5962728at2759"/>
<dbReference type="InterPro" id="IPR023235">
    <property type="entry name" value="FAM105"/>
</dbReference>
<comment type="similarity">
    <text evidence="2">Belongs to the peptidase C65 family. Otulin subfamily.</text>
</comment>
<evidence type="ECO:0000256" key="4">
    <source>
        <dbReference type="SAM" id="SignalP"/>
    </source>
</evidence>
<dbReference type="RefSeq" id="XP_025020669.1">
    <property type="nucleotide sequence ID" value="XM_025164901.1"/>
</dbReference>
<dbReference type="PRINTS" id="PR02055">
    <property type="entry name" value="PROTEINF105"/>
</dbReference>
<name>A0A9F5ITU1_PYTBI</name>
<evidence type="ECO:0000256" key="1">
    <source>
        <dbReference type="ARBA" id="ARBA00004496"/>
    </source>
</evidence>
<dbReference type="PRINTS" id="PR02056">
    <property type="entry name" value="PROTEINF105A"/>
</dbReference>
<evidence type="ECO:0000313" key="6">
    <source>
        <dbReference type="RefSeq" id="XP_025020669.1"/>
    </source>
</evidence>
<keyword evidence="3" id="KW-0963">Cytoplasm</keyword>
<evidence type="ECO:0000256" key="2">
    <source>
        <dbReference type="ARBA" id="ARBA00010267"/>
    </source>
</evidence>
<gene>
    <name evidence="6 7" type="primary">OTULINL</name>
</gene>
<dbReference type="CTD" id="54491"/>
<dbReference type="OMA" id="NDRHYHV"/>
<organism evidence="5 6">
    <name type="scientific">Python bivittatus</name>
    <name type="common">Burmese python</name>
    <name type="synonym">Python molurus bivittatus</name>
    <dbReference type="NCBI Taxonomy" id="176946"/>
    <lineage>
        <taxon>Eukaryota</taxon>
        <taxon>Metazoa</taxon>
        <taxon>Chordata</taxon>
        <taxon>Craniata</taxon>
        <taxon>Vertebrata</taxon>
        <taxon>Euteleostomi</taxon>
        <taxon>Lepidosauria</taxon>
        <taxon>Squamata</taxon>
        <taxon>Bifurcata</taxon>
        <taxon>Unidentata</taxon>
        <taxon>Episquamata</taxon>
        <taxon>Toxicofera</taxon>
        <taxon>Serpentes</taxon>
        <taxon>Henophidia</taxon>
        <taxon>Pythonidae</taxon>
        <taxon>Python</taxon>
    </lineage>
</organism>
<proteinExistence type="inferred from homology"/>
<dbReference type="GO" id="GO:0005737">
    <property type="term" value="C:cytoplasm"/>
    <property type="evidence" value="ECO:0007669"/>
    <property type="project" value="UniProtKB-SubCell"/>
</dbReference>
<dbReference type="RefSeq" id="XP_025020671.1">
    <property type="nucleotide sequence ID" value="XM_025164903.1"/>
</dbReference>
<evidence type="ECO:0000313" key="5">
    <source>
        <dbReference type="Proteomes" id="UP000695026"/>
    </source>
</evidence>
<dbReference type="AlphaFoldDB" id="A0A9F5ITU1"/>
<dbReference type="Pfam" id="PF16218">
    <property type="entry name" value="Peptidase_C101"/>
    <property type="match status" value="2"/>
</dbReference>
<dbReference type="InterPro" id="IPR023236">
    <property type="entry name" value="OTULINL"/>
</dbReference>
<protein>
    <submittedName>
        <fullName evidence="6 7">Inactive ubiquitin thioesterase FAM105A isoform X1</fullName>
    </submittedName>
</protein>
<reference evidence="6 7" key="1">
    <citation type="submission" date="2025-04" db="UniProtKB">
        <authorList>
            <consortium name="RefSeq"/>
        </authorList>
    </citation>
    <scope>IDENTIFICATION</scope>
    <source>
        <tissue evidence="6 7">Liver</tissue>
    </source>
</reference>
<evidence type="ECO:0000256" key="3">
    <source>
        <dbReference type="ARBA" id="ARBA00022490"/>
    </source>
</evidence>
<evidence type="ECO:0000313" key="7">
    <source>
        <dbReference type="RefSeq" id="XP_025020671.1"/>
    </source>
</evidence>
<comment type="subcellular location">
    <subcellularLocation>
        <location evidence="1">Cytoplasm</location>
    </subcellularLocation>
</comment>
<dbReference type="KEGG" id="pbi:107326023"/>
<feature type="chain" id="PRO_5044698309" evidence="4">
    <location>
        <begin position="17"/>
        <end position="333"/>
    </location>
</feature>